<keyword evidence="3" id="KW-1185">Reference proteome</keyword>
<dbReference type="Pfam" id="PF03551">
    <property type="entry name" value="PadR"/>
    <property type="match status" value="1"/>
</dbReference>
<dbReference type="InterPro" id="IPR036390">
    <property type="entry name" value="WH_DNA-bd_sf"/>
</dbReference>
<proteinExistence type="predicted"/>
<accession>A0ABQ4B987</accession>
<dbReference type="InterPro" id="IPR005149">
    <property type="entry name" value="Tscrpt_reg_PadR_N"/>
</dbReference>
<comment type="caution">
    <text evidence="2">The sequence shown here is derived from an EMBL/GenBank/DDBJ whole genome shotgun (WGS) entry which is preliminary data.</text>
</comment>
<evidence type="ECO:0000313" key="3">
    <source>
        <dbReference type="Proteomes" id="UP000624709"/>
    </source>
</evidence>
<dbReference type="EMBL" id="BOMS01000045">
    <property type="protein sequence ID" value="GIE67193.1"/>
    <property type="molecule type" value="Genomic_DNA"/>
</dbReference>
<feature type="domain" description="Transcription regulator PadR N-terminal" evidence="1">
    <location>
        <begin position="27"/>
        <end position="87"/>
    </location>
</feature>
<gene>
    <name evidence="2" type="ORF">Apa02nite_033010</name>
</gene>
<protein>
    <recommendedName>
        <fullName evidence="1">Transcription regulator PadR N-terminal domain-containing protein</fullName>
    </recommendedName>
</protein>
<dbReference type="RefSeq" id="WP_203825717.1">
    <property type="nucleotide sequence ID" value="NZ_BAAATY010000014.1"/>
</dbReference>
<evidence type="ECO:0000259" key="1">
    <source>
        <dbReference type="Pfam" id="PF03551"/>
    </source>
</evidence>
<dbReference type="Gene3D" id="1.10.10.10">
    <property type="entry name" value="Winged helix-like DNA-binding domain superfamily/Winged helix DNA-binding domain"/>
    <property type="match status" value="1"/>
</dbReference>
<dbReference type="SUPFAM" id="SSF46785">
    <property type="entry name" value="Winged helix' DNA-binding domain"/>
    <property type="match status" value="1"/>
</dbReference>
<name>A0ABQ4B987_9ACTN</name>
<organism evidence="2 3">
    <name type="scientific">Actinoplanes palleronii</name>
    <dbReference type="NCBI Taxonomy" id="113570"/>
    <lineage>
        <taxon>Bacteria</taxon>
        <taxon>Bacillati</taxon>
        <taxon>Actinomycetota</taxon>
        <taxon>Actinomycetes</taxon>
        <taxon>Micromonosporales</taxon>
        <taxon>Micromonosporaceae</taxon>
        <taxon>Actinoplanes</taxon>
    </lineage>
</organism>
<reference evidence="2 3" key="1">
    <citation type="submission" date="2021-01" db="EMBL/GenBank/DDBJ databases">
        <title>Whole genome shotgun sequence of Actinoplanes palleronii NBRC 14916.</title>
        <authorList>
            <person name="Komaki H."/>
            <person name="Tamura T."/>
        </authorList>
    </citation>
    <scope>NUCLEOTIDE SEQUENCE [LARGE SCALE GENOMIC DNA]</scope>
    <source>
        <strain evidence="2 3">NBRC 14916</strain>
    </source>
</reference>
<sequence length="121" mass="13409">MAASTRVTSPLLDVLEVFLSAWQDDDRGVHGWAIMKETKRSGPTVYGVLDRIETAEWITGEWDPDSAPGRPRRRLYRLTPNGRIEAARLIAERRPAASGIHAVLTRLGLSRWSPAFGGGSR</sequence>
<evidence type="ECO:0000313" key="2">
    <source>
        <dbReference type="EMBL" id="GIE67193.1"/>
    </source>
</evidence>
<dbReference type="InterPro" id="IPR036388">
    <property type="entry name" value="WH-like_DNA-bd_sf"/>
</dbReference>
<dbReference type="Proteomes" id="UP000624709">
    <property type="component" value="Unassembled WGS sequence"/>
</dbReference>